<name>A0ABR2U3F8_9ROSI</name>
<evidence type="ECO:0000313" key="3">
    <source>
        <dbReference type="Proteomes" id="UP001396334"/>
    </source>
</evidence>
<sequence length="90" mass="9416">MVPSLPLHVLVDTTTESFPVPTSSNGSPVVSSFMDMSIPVDNTKSVSTEEVNSVANNDTLTEGVKSVDNNDVGLKSADTIAHSSHTEAVE</sequence>
<protein>
    <submittedName>
        <fullName evidence="2">Uncharacterized protein</fullName>
    </submittedName>
</protein>
<evidence type="ECO:0000313" key="2">
    <source>
        <dbReference type="EMBL" id="KAK9044233.1"/>
    </source>
</evidence>
<feature type="region of interest" description="Disordered" evidence="1">
    <location>
        <begin position="44"/>
        <end position="90"/>
    </location>
</feature>
<comment type="caution">
    <text evidence="2">The sequence shown here is derived from an EMBL/GenBank/DDBJ whole genome shotgun (WGS) entry which is preliminary data.</text>
</comment>
<reference evidence="2 3" key="1">
    <citation type="journal article" date="2024" name="G3 (Bethesda)">
        <title>Genome assembly of Hibiscus sabdariffa L. provides insights into metabolisms of medicinal natural products.</title>
        <authorList>
            <person name="Kim T."/>
        </authorList>
    </citation>
    <scope>NUCLEOTIDE SEQUENCE [LARGE SCALE GENOMIC DNA]</scope>
    <source>
        <strain evidence="2">TK-2024</strain>
        <tissue evidence="2">Old leaves</tissue>
    </source>
</reference>
<keyword evidence="3" id="KW-1185">Reference proteome</keyword>
<dbReference type="Proteomes" id="UP001396334">
    <property type="component" value="Unassembled WGS sequence"/>
</dbReference>
<accession>A0ABR2U3F8</accession>
<gene>
    <name evidence="2" type="ORF">V6N11_072548</name>
</gene>
<feature type="compositionally biased region" description="Polar residues" evidence="1">
    <location>
        <begin position="44"/>
        <end position="60"/>
    </location>
</feature>
<proteinExistence type="predicted"/>
<organism evidence="2 3">
    <name type="scientific">Hibiscus sabdariffa</name>
    <name type="common">roselle</name>
    <dbReference type="NCBI Taxonomy" id="183260"/>
    <lineage>
        <taxon>Eukaryota</taxon>
        <taxon>Viridiplantae</taxon>
        <taxon>Streptophyta</taxon>
        <taxon>Embryophyta</taxon>
        <taxon>Tracheophyta</taxon>
        <taxon>Spermatophyta</taxon>
        <taxon>Magnoliopsida</taxon>
        <taxon>eudicotyledons</taxon>
        <taxon>Gunneridae</taxon>
        <taxon>Pentapetalae</taxon>
        <taxon>rosids</taxon>
        <taxon>malvids</taxon>
        <taxon>Malvales</taxon>
        <taxon>Malvaceae</taxon>
        <taxon>Malvoideae</taxon>
        <taxon>Hibiscus</taxon>
    </lineage>
</organism>
<dbReference type="EMBL" id="JBBPBN010000003">
    <property type="protein sequence ID" value="KAK9044233.1"/>
    <property type="molecule type" value="Genomic_DNA"/>
</dbReference>
<evidence type="ECO:0000256" key="1">
    <source>
        <dbReference type="SAM" id="MobiDB-lite"/>
    </source>
</evidence>